<gene>
    <name evidence="3" type="ORF">Vbra_21911</name>
</gene>
<feature type="compositionally biased region" description="Basic and acidic residues" evidence="1">
    <location>
        <begin position="284"/>
        <end position="335"/>
    </location>
</feature>
<accession>A0A0G4G2N1</accession>
<feature type="compositionally biased region" description="Basic and acidic residues" evidence="1">
    <location>
        <begin position="701"/>
        <end position="710"/>
    </location>
</feature>
<feature type="compositionally biased region" description="Low complexity" evidence="1">
    <location>
        <begin position="430"/>
        <end position="441"/>
    </location>
</feature>
<feature type="compositionally biased region" description="Pro residues" evidence="1">
    <location>
        <begin position="614"/>
        <end position="629"/>
    </location>
</feature>
<feature type="compositionally biased region" description="Pro residues" evidence="1">
    <location>
        <begin position="563"/>
        <end position="582"/>
    </location>
</feature>
<feature type="region of interest" description="Disordered" evidence="1">
    <location>
        <begin position="1779"/>
        <end position="1854"/>
    </location>
</feature>
<dbReference type="VEuPathDB" id="CryptoDB:Vbra_21911"/>
<feature type="compositionally biased region" description="Polar residues" evidence="1">
    <location>
        <begin position="1263"/>
        <end position="1276"/>
    </location>
</feature>
<feature type="compositionally biased region" description="Basic and acidic residues" evidence="1">
    <location>
        <begin position="483"/>
        <end position="506"/>
    </location>
</feature>
<feature type="compositionally biased region" description="Basic and acidic residues" evidence="1">
    <location>
        <begin position="343"/>
        <end position="412"/>
    </location>
</feature>
<feature type="region of interest" description="Disordered" evidence="1">
    <location>
        <begin position="827"/>
        <end position="859"/>
    </location>
</feature>
<feature type="compositionally biased region" description="Polar residues" evidence="1">
    <location>
        <begin position="1465"/>
        <end position="1485"/>
    </location>
</feature>
<feature type="region of interest" description="Disordered" evidence="1">
    <location>
        <begin position="1415"/>
        <end position="1701"/>
    </location>
</feature>
<dbReference type="InterPro" id="IPR003169">
    <property type="entry name" value="GYF"/>
</dbReference>
<feature type="domain" description="GYF" evidence="2">
    <location>
        <begin position="941"/>
        <end position="996"/>
    </location>
</feature>
<feature type="region of interest" description="Disordered" evidence="1">
    <location>
        <begin position="1"/>
        <end position="98"/>
    </location>
</feature>
<feature type="region of interest" description="Disordered" evidence="1">
    <location>
        <begin position="132"/>
        <end position="741"/>
    </location>
</feature>
<protein>
    <recommendedName>
        <fullName evidence="2">GYF domain-containing protein</fullName>
    </recommendedName>
</protein>
<proteinExistence type="predicted"/>
<feature type="compositionally biased region" description="Basic and acidic residues" evidence="1">
    <location>
        <begin position="1505"/>
        <end position="1524"/>
    </location>
</feature>
<dbReference type="SMART" id="SM00444">
    <property type="entry name" value="GYF"/>
    <property type="match status" value="1"/>
</dbReference>
<dbReference type="Proteomes" id="UP000041254">
    <property type="component" value="Unassembled WGS sequence"/>
</dbReference>
<reference evidence="3 4" key="1">
    <citation type="submission" date="2014-11" db="EMBL/GenBank/DDBJ databases">
        <authorList>
            <person name="Zhu J."/>
            <person name="Qi W."/>
            <person name="Song R."/>
        </authorList>
    </citation>
    <scope>NUCLEOTIDE SEQUENCE [LARGE SCALE GENOMIC DNA]</scope>
</reference>
<feature type="region of interest" description="Disordered" evidence="1">
    <location>
        <begin position="1175"/>
        <end position="1376"/>
    </location>
</feature>
<feature type="compositionally biased region" description="Basic and acidic residues" evidence="1">
    <location>
        <begin position="153"/>
        <end position="193"/>
    </location>
</feature>
<feature type="compositionally biased region" description="Basic and acidic residues" evidence="1">
    <location>
        <begin position="205"/>
        <end position="250"/>
    </location>
</feature>
<dbReference type="EMBL" id="CDMY01000551">
    <property type="protein sequence ID" value="CEM22118.1"/>
    <property type="molecule type" value="Genomic_DNA"/>
</dbReference>
<feature type="compositionally biased region" description="Low complexity" evidence="1">
    <location>
        <begin position="658"/>
        <end position="667"/>
    </location>
</feature>
<feature type="compositionally biased region" description="Low complexity" evidence="1">
    <location>
        <begin position="713"/>
        <end position="734"/>
    </location>
</feature>
<feature type="compositionally biased region" description="Gly residues" evidence="1">
    <location>
        <begin position="1060"/>
        <end position="1070"/>
    </location>
</feature>
<feature type="compositionally biased region" description="Polar residues" evidence="1">
    <location>
        <begin position="1595"/>
        <end position="1613"/>
    </location>
</feature>
<feature type="compositionally biased region" description="Acidic residues" evidence="1">
    <location>
        <begin position="525"/>
        <end position="541"/>
    </location>
</feature>
<dbReference type="InParanoid" id="A0A0G4G2N1"/>
<feature type="compositionally biased region" description="Low complexity" evidence="1">
    <location>
        <begin position="630"/>
        <end position="646"/>
    </location>
</feature>
<feature type="compositionally biased region" description="Basic residues" evidence="1">
    <location>
        <begin position="1188"/>
        <end position="1199"/>
    </location>
</feature>
<keyword evidence="4" id="KW-1185">Reference proteome</keyword>
<feature type="compositionally biased region" description="Basic and acidic residues" evidence="1">
    <location>
        <begin position="262"/>
        <end position="276"/>
    </location>
</feature>
<evidence type="ECO:0000256" key="1">
    <source>
        <dbReference type="SAM" id="MobiDB-lite"/>
    </source>
</evidence>
<feature type="compositionally biased region" description="Basic and acidic residues" evidence="1">
    <location>
        <begin position="1317"/>
        <end position="1329"/>
    </location>
</feature>
<dbReference type="SUPFAM" id="SSF55277">
    <property type="entry name" value="GYF domain"/>
    <property type="match status" value="1"/>
</dbReference>
<evidence type="ECO:0000313" key="4">
    <source>
        <dbReference type="Proteomes" id="UP000041254"/>
    </source>
</evidence>
<feature type="compositionally biased region" description="Basic residues" evidence="1">
    <location>
        <begin position="1233"/>
        <end position="1244"/>
    </location>
</feature>
<dbReference type="InterPro" id="IPR035445">
    <property type="entry name" value="GYF-like_dom_sf"/>
</dbReference>
<dbReference type="Gene3D" id="3.30.1490.40">
    <property type="match status" value="1"/>
</dbReference>
<name>A0A0G4G2N1_VITBC</name>
<organism evidence="3 4">
    <name type="scientific">Vitrella brassicaformis (strain CCMP3155)</name>
    <dbReference type="NCBI Taxonomy" id="1169540"/>
    <lineage>
        <taxon>Eukaryota</taxon>
        <taxon>Sar</taxon>
        <taxon>Alveolata</taxon>
        <taxon>Colpodellida</taxon>
        <taxon>Vitrellaceae</taxon>
        <taxon>Vitrella</taxon>
    </lineage>
</organism>
<feature type="compositionally biased region" description="Low complexity" evidence="1">
    <location>
        <begin position="1686"/>
        <end position="1695"/>
    </location>
</feature>
<feature type="region of interest" description="Disordered" evidence="1">
    <location>
        <begin position="1060"/>
        <end position="1154"/>
    </location>
</feature>
<feature type="compositionally biased region" description="Low complexity" evidence="1">
    <location>
        <begin position="1574"/>
        <end position="1587"/>
    </location>
</feature>
<feature type="compositionally biased region" description="Basic and acidic residues" evidence="1">
    <location>
        <begin position="132"/>
        <end position="143"/>
    </location>
</feature>
<feature type="compositionally biased region" description="Polar residues" evidence="1">
    <location>
        <begin position="1779"/>
        <end position="1794"/>
    </location>
</feature>
<dbReference type="Pfam" id="PF02213">
    <property type="entry name" value="GYF"/>
    <property type="match status" value="1"/>
</dbReference>
<evidence type="ECO:0000259" key="2">
    <source>
        <dbReference type="PROSITE" id="PS50829"/>
    </source>
</evidence>
<evidence type="ECO:0000313" key="3">
    <source>
        <dbReference type="EMBL" id="CEM22118.1"/>
    </source>
</evidence>
<feature type="compositionally biased region" description="Basic and acidic residues" evidence="1">
    <location>
        <begin position="1355"/>
        <end position="1376"/>
    </location>
</feature>
<dbReference type="PROSITE" id="PS50829">
    <property type="entry name" value="GYF"/>
    <property type="match status" value="1"/>
</dbReference>
<feature type="compositionally biased region" description="Polar residues" evidence="1">
    <location>
        <begin position="1"/>
        <end position="11"/>
    </location>
</feature>
<sequence>MMIDPTPTTHAWSAGRPRGPSQVVNGVGGQPSPPASGAPEAQGDFPALSGSPASPDASDRIERLNSQGSAWSRGPSFLHHGNGEGEEGGGGGERAGQGVVSYSRSELYELICCVDRDEEGRLPHHDQISCEIHRPEGLRHPKDAGFLYQYTAPKDRDRDDYRGPGPRRERIEYDEGEHHEEHEGMDEDHRAPKEGSPPFGPHYRGGMDRDRDLRPRGPPRREASGEEEDRNRDRLRSRPYERDRDRDRRPLGPPGMATGEGTEERRWNWRQERGRDGPVPPGMFHRDRDRPMRDFRDREPRDREGYEPRERRMRDDRDWGRVRADDREEGRYRDEDERDRDEEDRQPRFGGRPRDRDRERERDNEEEPERWKMLRVGLREREQRERDQGRDRDRDRRDAGRDRRDMDIEKEQAPAPPDTRQQQGKESPSAAAAAAVAAGRAESPTGAEGTPKDDKKAIGGVLGLGLKKPDIGTGSFRPGGLSWKDRSESSDKLGKEEPPGRVREGSGEGPEVGPTGEDVAVVMDEKEEAAEGQYWEDDDEQFMPLTRSLMARQQRQEEESPQPTKPEPPPIPPAPEQPPPAMPEREALPAVSPLSHTDMAYQPSPVSPIKQLSPIPPAPIGPPPPPKAPEAPALPAAEADTSAPAATRVSRVQSSVTQAQAGPAAAAGGPGRPKQNKSLSLLERIGISTLGGDESEEDDERSPVQRDFRAADQGGVAPQLEQQQQPSGQEGFGPFAPQPSLFGGAMAMGTVPTMGDGSRDFRYDGAVGVVPASVSAPMAPAGPVPNDQGQGRMLLSLINGSTNMPDATFINRPGPFAGGLSRDVTGGSFASASSQPEDMGPRDRAAAAAAAARPPPQQDTFFGPMPSDTMPLQQGPMSMMAAQGMGVPQAFPPEPSMEVLNSWPPLRYDNMPSQSPVTVRVVRRGSRHVVGQVEQPYSMEAGVWYYIDLQAQVQGPFNSQQLHQWSNYFKDDNLFHLMCNLGQHPQPCPPHQQPLYGHGFYPKVLFFAKNDPRGPAFTFPVSNIPLSIVNCPGVRAPPTLPGPEVIHMAPQRQMGAGGFQHGQGAGGGGFWPPAQGGMGHHHVDDHGNGPYNAASTAIDAGSDRQLSQPMEPVAREVSLPSAASPPQPTATDEDGFWSVEPAAPDGSQKDGGIGVGAVVEHSQESPVVGGEVMDEAAGKGGEASAKAARARRRGGRGRKGSSGEFEETPPDASTPVEEPSPQADEDFHEVVRKGRAKAKPKAAGKKSPTGTGAGSGEMVDSLSKGTTPVGATNNREASSHLKSILGVGNDGTGQPPASMIPQYPLRPSNTPKGADATQRKVYVEHRRQNDSSGGSGSGGYAALPVSTGAGSMHGILEEQERERQRRVREEEDRREVLRLQREEREQLQRMQGPNSYASTVGGNVYGMYRPQGFSAVEDTDFPTLGSAAGDDKFTPSKQQQQQQKKKGKQKFTKVDNKDFFGGTNVAASGATNANPSSAQDTNAANDASGVWDRRPMMGGKGPSIDTHDEIDTARGDSHNPKANDDGGEGFWDTADAQHDSSMWDNEPPTTGRAPHSRHPQHNGASKGVWDDPHPTSAAVAAAPASTVESGPFPSLSLTPKATPQQNSINPNNTRVSPGSGGGIGRGKRQSSGSGPWEKANTGATGGPKGAAEFPTLGGAQTPGSDGGEVDRAEGRQKKKKGRGEEPGAAAAAAAAGGSGGGGIPAPIVDIPSEIPKPVCDVIHRYHLSDTFMTPEILNYVSSMSISDLEDFIDSNLTTSLPLEKSKEIARALNGALKQSHLQHNNDIPSGPSTESFPDQQPSPPPSATPPSGTNNPSGGGTSRGGRRRKGSKGQKVDPSMMGFITKPPPRVTDD</sequence>